<feature type="domain" description="DNA circulation N-terminal" evidence="1">
    <location>
        <begin position="13"/>
        <end position="97"/>
    </location>
</feature>
<comment type="caution">
    <text evidence="2">The sequence shown here is derived from an EMBL/GenBank/DDBJ whole genome shotgun (WGS) entry which is preliminary data.</text>
</comment>
<reference evidence="2 3" key="1">
    <citation type="submission" date="2014-03" db="EMBL/GenBank/DDBJ databases">
        <title>Bradyrhizobium valentinum sp. nov., isolated from effective nodules of Lupinus mariae-josephae, a lupine endemic of basic-lime soils in Eastern Spain.</title>
        <authorList>
            <person name="Duran D."/>
            <person name="Rey L."/>
            <person name="Navarro A."/>
            <person name="Busquets A."/>
            <person name="Imperial J."/>
            <person name="Ruiz-Argueso T."/>
        </authorList>
    </citation>
    <scope>NUCLEOTIDE SEQUENCE [LARGE SCALE GENOMIC DNA]</scope>
    <source>
        <strain evidence="2 3">CCBAU 23086</strain>
    </source>
</reference>
<organism evidence="2 3">
    <name type="scientific">Bradyrhizobium lablabi</name>
    <dbReference type="NCBI Taxonomy" id="722472"/>
    <lineage>
        <taxon>Bacteria</taxon>
        <taxon>Pseudomonadati</taxon>
        <taxon>Pseudomonadota</taxon>
        <taxon>Alphaproteobacteria</taxon>
        <taxon>Hyphomicrobiales</taxon>
        <taxon>Nitrobacteraceae</taxon>
        <taxon>Bradyrhizobium</taxon>
    </lineage>
</organism>
<gene>
    <name evidence="2" type="ORF">CQ14_06855</name>
</gene>
<dbReference type="Pfam" id="PF07157">
    <property type="entry name" value="DNA_circ_N"/>
    <property type="match status" value="1"/>
</dbReference>
<dbReference type="RefSeq" id="WP_057859821.1">
    <property type="nucleotide sequence ID" value="NZ_LLYB01000081.1"/>
</dbReference>
<protein>
    <recommendedName>
        <fullName evidence="1">DNA circulation N-terminal domain-containing protein</fullName>
    </recommendedName>
</protein>
<dbReference type="Proteomes" id="UP000051660">
    <property type="component" value="Unassembled WGS sequence"/>
</dbReference>
<dbReference type="InterPro" id="IPR009826">
    <property type="entry name" value="DNA_circ_N"/>
</dbReference>
<dbReference type="EMBL" id="LLYB01000081">
    <property type="protein sequence ID" value="KRR21363.1"/>
    <property type="molecule type" value="Genomic_DNA"/>
</dbReference>
<proteinExistence type="predicted"/>
<accession>A0A0R3MUM2</accession>
<evidence type="ECO:0000313" key="3">
    <source>
        <dbReference type="Proteomes" id="UP000051660"/>
    </source>
</evidence>
<sequence length="396" mass="43055">MSRRNCAIGKDYVQAAFKGVQFYCTEADVEGGRRGAEGEFPFGEETAYADLGRKIRVYHLTACFREDDHVSDSQALFMACESPGPGILVHPTRGTVMVACRSAKISDKIEEEAGETYAELEFVEANSVTGFAGVLFGIISTALNSTSQTSFLRDYHPTQVSQPWRTDVINTAQRLVDVTYRAAVQTFTAESTAQDWRDILKLEEVATDDGLAANGVNVDRALSNGFVTIAENIEDPVTEFRVMRALANQASGSSVLPAGVAIDGEEAVLSRHRVLAAIGMAEAAMARIYSYVDEALAAMDAVLAVLDDEAKSAYANCDNGLFLELRKYATQFTEMMNNLAYRLPPLIAVDFGGGVHPLVAAYAIYNDAKRHRELETRNQVDANGRFAPVVVGYAPT</sequence>
<evidence type="ECO:0000259" key="1">
    <source>
        <dbReference type="Pfam" id="PF07157"/>
    </source>
</evidence>
<dbReference type="AlphaFoldDB" id="A0A0R3MUM2"/>
<dbReference type="OrthoDB" id="378644at2"/>
<name>A0A0R3MUM2_9BRAD</name>
<evidence type="ECO:0000313" key="2">
    <source>
        <dbReference type="EMBL" id="KRR21363.1"/>
    </source>
</evidence>